<evidence type="ECO:0000259" key="1">
    <source>
        <dbReference type="PROSITE" id="PS50404"/>
    </source>
</evidence>
<keyword evidence="3" id="KW-1185">Reference proteome</keyword>
<dbReference type="SUPFAM" id="SSF52833">
    <property type="entry name" value="Thioredoxin-like"/>
    <property type="match status" value="1"/>
</dbReference>
<dbReference type="OrthoDB" id="4951845at2759"/>
<dbReference type="Pfam" id="PF22041">
    <property type="entry name" value="GST_C_7"/>
    <property type="match status" value="1"/>
</dbReference>
<dbReference type="Pfam" id="PF13409">
    <property type="entry name" value="GST_N_2"/>
    <property type="match status" value="1"/>
</dbReference>
<gene>
    <name evidence="2" type="ORF">PYCCODRAFT_1393742</name>
</gene>
<dbReference type="EMBL" id="KZ084119">
    <property type="protein sequence ID" value="OSD00406.1"/>
    <property type="molecule type" value="Genomic_DNA"/>
</dbReference>
<dbReference type="Proteomes" id="UP000193067">
    <property type="component" value="Unassembled WGS sequence"/>
</dbReference>
<dbReference type="InterPro" id="IPR036282">
    <property type="entry name" value="Glutathione-S-Trfase_C_sf"/>
</dbReference>
<accession>A0A1Y2IGU6</accession>
<reference evidence="2 3" key="1">
    <citation type="journal article" date="2015" name="Biotechnol. Biofuels">
        <title>Enhanced degradation of softwood versus hardwood by the white-rot fungus Pycnoporus coccineus.</title>
        <authorList>
            <person name="Couturier M."/>
            <person name="Navarro D."/>
            <person name="Chevret D."/>
            <person name="Henrissat B."/>
            <person name="Piumi F."/>
            <person name="Ruiz-Duenas F.J."/>
            <person name="Martinez A.T."/>
            <person name="Grigoriev I.V."/>
            <person name="Riley R."/>
            <person name="Lipzen A."/>
            <person name="Berrin J.G."/>
            <person name="Master E.R."/>
            <person name="Rosso M.N."/>
        </authorList>
    </citation>
    <scope>NUCLEOTIDE SEQUENCE [LARGE SCALE GENOMIC DNA]</scope>
    <source>
        <strain evidence="2 3">BRFM310</strain>
    </source>
</reference>
<evidence type="ECO:0000313" key="2">
    <source>
        <dbReference type="EMBL" id="OSD00406.1"/>
    </source>
</evidence>
<dbReference type="InterPro" id="IPR054416">
    <property type="entry name" value="GST_UstS-like_C"/>
</dbReference>
<dbReference type="InterPro" id="IPR036249">
    <property type="entry name" value="Thioredoxin-like_sf"/>
</dbReference>
<dbReference type="Gene3D" id="3.40.30.10">
    <property type="entry name" value="Glutaredoxin"/>
    <property type="match status" value="1"/>
</dbReference>
<dbReference type="Gene3D" id="1.20.1050.10">
    <property type="match status" value="1"/>
</dbReference>
<keyword evidence="2" id="KW-0808">Transferase</keyword>
<sequence length="256" mass="28832">MANLKPLVFYDIPGDVKDTAWSPNTWRVRYALNYKHLPYTTTWTEYPSIARTCLSLGAGPTSTWPSGAPMYTLPALSDPSTSPPTALAGSLAIALHLDRAYPDTPPVVPAGTAALQAAFEAAFNAAVSPHVQMLVMPAMLEKRRLHEESRGYYKRARETEWGGSMDEWAPFGTEVREAHWRGLREGFGEVRRWLGDGRFFMGDTPSFADFVVAGRLMWMKKILGEEDAEWKAVEEWHEGRWAKLLHDLEEYTQVDP</sequence>
<dbReference type="InterPro" id="IPR004045">
    <property type="entry name" value="Glutathione_S-Trfase_N"/>
</dbReference>
<feature type="domain" description="GST N-terminal" evidence="1">
    <location>
        <begin position="12"/>
        <end position="105"/>
    </location>
</feature>
<dbReference type="AlphaFoldDB" id="A0A1Y2IGU6"/>
<dbReference type="STRING" id="1353009.A0A1Y2IGU6"/>
<dbReference type="GO" id="GO:0016740">
    <property type="term" value="F:transferase activity"/>
    <property type="evidence" value="ECO:0007669"/>
    <property type="project" value="UniProtKB-KW"/>
</dbReference>
<name>A0A1Y2IGU6_TRAC3</name>
<evidence type="ECO:0000313" key="3">
    <source>
        <dbReference type="Proteomes" id="UP000193067"/>
    </source>
</evidence>
<proteinExistence type="predicted"/>
<protein>
    <submittedName>
        <fullName evidence="2">Glutathione transferase FuA class</fullName>
    </submittedName>
</protein>
<dbReference type="PROSITE" id="PS50404">
    <property type="entry name" value="GST_NTER"/>
    <property type="match status" value="1"/>
</dbReference>
<organism evidence="2 3">
    <name type="scientific">Trametes coccinea (strain BRFM310)</name>
    <name type="common">Pycnoporus coccineus</name>
    <dbReference type="NCBI Taxonomy" id="1353009"/>
    <lineage>
        <taxon>Eukaryota</taxon>
        <taxon>Fungi</taxon>
        <taxon>Dikarya</taxon>
        <taxon>Basidiomycota</taxon>
        <taxon>Agaricomycotina</taxon>
        <taxon>Agaricomycetes</taxon>
        <taxon>Polyporales</taxon>
        <taxon>Polyporaceae</taxon>
        <taxon>Trametes</taxon>
    </lineage>
</organism>
<dbReference type="SUPFAM" id="SSF47616">
    <property type="entry name" value="GST C-terminal domain-like"/>
    <property type="match status" value="1"/>
</dbReference>